<name>A0AA87K4J8_STRSU</name>
<gene>
    <name evidence="12" type="primary">yidC</name>
    <name evidence="15" type="ORF">SSUR61_1926</name>
</gene>
<dbReference type="InterPro" id="IPR028055">
    <property type="entry name" value="YidC/Oxa/ALB_C"/>
</dbReference>
<evidence type="ECO:0000256" key="3">
    <source>
        <dbReference type="ARBA" id="ARBA00022475"/>
    </source>
</evidence>
<dbReference type="PANTHER" id="PTHR12428">
    <property type="entry name" value="OXA1"/>
    <property type="match status" value="1"/>
</dbReference>
<feature type="compositionally biased region" description="Polar residues" evidence="13">
    <location>
        <begin position="292"/>
        <end position="303"/>
    </location>
</feature>
<dbReference type="NCBIfam" id="NF002687">
    <property type="entry name" value="PRK02463.1"/>
    <property type="match status" value="1"/>
</dbReference>
<evidence type="ECO:0000256" key="5">
    <source>
        <dbReference type="ARBA" id="ARBA00022729"/>
    </source>
</evidence>
<keyword evidence="8 12" id="KW-0472">Membrane</keyword>
<keyword evidence="4 12" id="KW-0812">Transmembrane</keyword>
<comment type="subcellular location">
    <subcellularLocation>
        <location evidence="1 12">Cell membrane</location>
        <topology evidence="1 12">Multi-pass membrane protein</topology>
    </subcellularLocation>
</comment>
<dbReference type="GO" id="GO:0005886">
    <property type="term" value="C:plasma membrane"/>
    <property type="evidence" value="ECO:0007669"/>
    <property type="project" value="UniProtKB-SubCell"/>
</dbReference>
<dbReference type="CDD" id="cd20070">
    <property type="entry name" value="5TM_YidC_Alb3"/>
    <property type="match status" value="1"/>
</dbReference>
<sequence>MYILNKKSKIESILKKTKERKKLKNKRLFMLSGMALSTLLFLSGCVQTDKSGNPTGLIWDWLGQPMSNLIRFFAEDQALGFGLAIIIVTLLVRFIILPLGIYQSWKAAIQSEKMNYLKPILGPIQERMKNASSQEEQLAAQQEYFATQKQYGVSMLGGIGCLPMLIQMPFFSAIYFAARHTPGISEATFLGINLGSTSLILTVVAGILYYAQSLLMQVGMDEEQKKQMKTMALMNPIMIMMFSFGSPAGVTLYWVVGGLFGILQQAITNFILKPRIRKQVEEEFKNITVSATPRKTKDVTPTASAVIEGKTNNKKKNRNSGKQRSR</sequence>
<evidence type="ECO:0000256" key="1">
    <source>
        <dbReference type="ARBA" id="ARBA00004651"/>
    </source>
</evidence>
<feature type="transmembrane region" description="Helical" evidence="12">
    <location>
        <begin position="155"/>
        <end position="178"/>
    </location>
</feature>
<evidence type="ECO:0000313" key="16">
    <source>
        <dbReference type="Proteomes" id="UP000004014"/>
    </source>
</evidence>
<feature type="domain" description="Membrane insertase YidC/Oxa/ALB C-terminal" evidence="14">
    <location>
        <begin position="81"/>
        <end position="269"/>
    </location>
</feature>
<comment type="similarity">
    <text evidence="12">Belongs to the OXA1/ALB3/YidC family. Type 2 subfamily.</text>
</comment>
<feature type="compositionally biased region" description="Basic residues" evidence="13">
    <location>
        <begin position="312"/>
        <end position="326"/>
    </location>
</feature>
<reference evidence="15 16" key="1">
    <citation type="submission" date="2011-03" db="EMBL/GenBank/DDBJ databases">
        <title>Deep-sequencing identification of multiple resistance mechanism for the high antibiotic-resistance strain Streptococcus suis R61.</title>
        <authorList>
            <person name="Hu P."/>
            <person name="Yang M."/>
            <person name="Jin M."/>
            <person name="Xiao J."/>
        </authorList>
    </citation>
    <scope>NUCLEOTIDE SEQUENCE [LARGE SCALE GENOMIC DNA]</scope>
    <source>
        <strain evidence="15 16">R61</strain>
    </source>
</reference>
<keyword evidence="10 12" id="KW-0143">Chaperone</keyword>
<comment type="function">
    <text evidence="12">Required for the insertion and/or proper folding and/or complex formation of integral membrane proteins into the membrane. Involved in integration of membrane proteins that insert both dependently and independently of the Sec translocase complex, as well as at least some lipoproteins.</text>
</comment>
<keyword evidence="3 12" id="KW-1003">Cell membrane</keyword>
<evidence type="ECO:0000313" key="15">
    <source>
        <dbReference type="EMBL" id="EHC02508.1"/>
    </source>
</evidence>
<evidence type="ECO:0000256" key="4">
    <source>
        <dbReference type="ARBA" id="ARBA00022692"/>
    </source>
</evidence>
<accession>A0AA87K4J8</accession>
<dbReference type="GO" id="GO:0032977">
    <property type="term" value="F:membrane insertase activity"/>
    <property type="evidence" value="ECO:0007669"/>
    <property type="project" value="InterPro"/>
</dbReference>
<evidence type="ECO:0000256" key="7">
    <source>
        <dbReference type="ARBA" id="ARBA00022989"/>
    </source>
</evidence>
<dbReference type="AlphaFoldDB" id="A0AA87K4J8"/>
<proteinExistence type="inferred from homology"/>
<evidence type="ECO:0000256" key="13">
    <source>
        <dbReference type="SAM" id="MobiDB-lite"/>
    </source>
</evidence>
<dbReference type="NCBIfam" id="TIGR03592">
    <property type="entry name" value="yidC_oxa1_cterm"/>
    <property type="match status" value="1"/>
</dbReference>
<keyword evidence="7 12" id="KW-1133">Transmembrane helix</keyword>
<dbReference type="InterPro" id="IPR047196">
    <property type="entry name" value="YidC_ALB_C"/>
</dbReference>
<keyword evidence="5 12" id="KW-0732">Signal</keyword>
<keyword evidence="6 12" id="KW-0653">Protein transport</keyword>
<evidence type="ECO:0000256" key="10">
    <source>
        <dbReference type="ARBA" id="ARBA00023186"/>
    </source>
</evidence>
<dbReference type="Proteomes" id="UP000004014">
    <property type="component" value="Unassembled WGS sequence"/>
</dbReference>
<evidence type="ECO:0000259" key="14">
    <source>
        <dbReference type="Pfam" id="PF02096"/>
    </source>
</evidence>
<dbReference type="PANTHER" id="PTHR12428:SF65">
    <property type="entry name" value="CYTOCHROME C OXIDASE ASSEMBLY PROTEIN COX18, MITOCHONDRIAL"/>
    <property type="match status" value="1"/>
</dbReference>
<dbReference type="EMBL" id="AEYY01000041">
    <property type="protein sequence ID" value="EHC02508.1"/>
    <property type="molecule type" value="Genomic_DNA"/>
</dbReference>
<feature type="transmembrane region" description="Helical" evidence="12">
    <location>
        <begin position="190"/>
        <end position="210"/>
    </location>
</feature>
<evidence type="ECO:0000256" key="6">
    <source>
        <dbReference type="ARBA" id="ARBA00022927"/>
    </source>
</evidence>
<dbReference type="GO" id="GO:0051205">
    <property type="term" value="P:protein insertion into membrane"/>
    <property type="evidence" value="ECO:0007669"/>
    <property type="project" value="TreeGrafter"/>
</dbReference>
<dbReference type="InterPro" id="IPR001708">
    <property type="entry name" value="YidC/ALB3/OXA1/COX18"/>
</dbReference>
<evidence type="ECO:0000256" key="11">
    <source>
        <dbReference type="ARBA" id="ARBA00023288"/>
    </source>
</evidence>
<evidence type="ECO:0000256" key="2">
    <source>
        <dbReference type="ARBA" id="ARBA00022448"/>
    </source>
</evidence>
<evidence type="ECO:0000256" key="9">
    <source>
        <dbReference type="ARBA" id="ARBA00023139"/>
    </source>
</evidence>
<keyword evidence="2 12" id="KW-0813">Transport</keyword>
<feature type="region of interest" description="Disordered" evidence="13">
    <location>
        <begin position="292"/>
        <end position="326"/>
    </location>
</feature>
<keyword evidence="9" id="KW-0564">Palmitate</keyword>
<comment type="caution">
    <text evidence="15">The sequence shown here is derived from an EMBL/GenBank/DDBJ whole genome shotgun (WGS) entry which is preliminary data.</text>
</comment>
<dbReference type="GO" id="GO:0015031">
    <property type="term" value="P:protein transport"/>
    <property type="evidence" value="ECO:0007669"/>
    <property type="project" value="UniProtKB-KW"/>
</dbReference>
<keyword evidence="11" id="KW-0449">Lipoprotein</keyword>
<organism evidence="15 16">
    <name type="scientific">Streptococcus suis R61</name>
    <dbReference type="NCBI Taxonomy" id="996306"/>
    <lineage>
        <taxon>Bacteria</taxon>
        <taxon>Bacillati</taxon>
        <taxon>Bacillota</taxon>
        <taxon>Bacilli</taxon>
        <taxon>Lactobacillales</taxon>
        <taxon>Streptococcaceae</taxon>
        <taxon>Streptococcus</taxon>
    </lineage>
</organism>
<feature type="transmembrane region" description="Helical" evidence="12">
    <location>
        <begin position="230"/>
        <end position="246"/>
    </location>
</feature>
<dbReference type="HAMAP" id="MF_01811">
    <property type="entry name" value="YidC_type2"/>
    <property type="match status" value="1"/>
</dbReference>
<evidence type="ECO:0000256" key="8">
    <source>
        <dbReference type="ARBA" id="ARBA00023136"/>
    </source>
</evidence>
<protein>
    <recommendedName>
        <fullName evidence="12">Membrane protein insertase YidC</fullName>
    </recommendedName>
    <alternativeName>
        <fullName evidence="12">Foldase YidC</fullName>
    </alternativeName>
    <alternativeName>
        <fullName evidence="12">Membrane integrase YidC</fullName>
    </alternativeName>
    <alternativeName>
        <fullName evidence="12">Membrane protein YidC</fullName>
    </alternativeName>
</protein>
<dbReference type="InterPro" id="IPR023060">
    <property type="entry name" value="YidC/YidC1/YidC2_Firmicutes"/>
</dbReference>
<feature type="transmembrane region" description="Helical" evidence="12">
    <location>
        <begin position="78"/>
        <end position="102"/>
    </location>
</feature>
<dbReference type="Pfam" id="PF02096">
    <property type="entry name" value="60KD_IMP"/>
    <property type="match status" value="1"/>
</dbReference>
<evidence type="ECO:0000256" key="12">
    <source>
        <dbReference type="HAMAP-Rule" id="MF_01811"/>
    </source>
</evidence>